<protein>
    <recommendedName>
        <fullName evidence="3">2-hydroxyacyl-CoA dehydratase</fullName>
    </recommendedName>
</protein>
<evidence type="ECO:0000313" key="1">
    <source>
        <dbReference type="EMBL" id="GAA3908094.1"/>
    </source>
</evidence>
<keyword evidence="2" id="KW-1185">Reference proteome</keyword>
<proteinExistence type="predicted"/>
<dbReference type="InterPro" id="IPR012347">
    <property type="entry name" value="Ferritin-like"/>
</dbReference>
<organism evidence="1 2">
    <name type="scientific">Halomonas cibimaris</name>
    <dbReference type="NCBI Taxonomy" id="657012"/>
    <lineage>
        <taxon>Bacteria</taxon>
        <taxon>Pseudomonadati</taxon>
        <taxon>Pseudomonadota</taxon>
        <taxon>Gammaproteobacteria</taxon>
        <taxon>Oceanospirillales</taxon>
        <taxon>Halomonadaceae</taxon>
        <taxon>Halomonas</taxon>
    </lineage>
</organism>
<evidence type="ECO:0008006" key="3">
    <source>
        <dbReference type="Google" id="ProtNLM"/>
    </source>
</evidence>
<dbReference type="EMBL" id="BAAAZT010000074">
    <property type="protein sequence ID" value="GAA3908094.1"/>
    <property type="molecule type" value="Genomic_DNA"/>
</dbReference>
<reference evidence="2" key="1">
    <citation type="journal article" date="2019" name="Int. J. Syst. Evol. Microbiol.">
        <title>The Global Catalogue of Microorganisms (GCM) 10K type strain sequencing project: providing services to taxonomists for standard genome sequencing and annotation.</title>
        <authorList>
            <consortium name="The Broad Institute Genomics Platform"/>
            <consortium name="The Broad Institute Genome Sequencing Center for Infectious Disease"/>
            <person name="Wu L."/>
            <person name="Ma J."/>
        </authorList>
    </citation>
    <scope>NUCLEOTIDE SEQUENCE [LARGE SCALE GENOMIC DNA]</scope>
    <source>
        <strain evidence="2">JCM 16914</strain>
    </source>
</reference>
<accession>A0ABP7LUT8</accession>
<gene>
    <name evidence="1" type="ORF">GCM10022228_18140</name>
</gene>
<dbReference type="Gene3D" id="1.20.1260.10">
    <property type="match status" value="1"/>
</dbReference>
<name>A0ABP7LUT8_9GAMM</name>
<dbReference type="RefSeq" id="WP_344704549.1">
    <property type="nucleotide sequence ID" value="NZ_BAAAZT010000074.1"/>
</dbReference>
<evidence type="ECO:0000313" key="2">
    <source>
        <dbReference type="Proteomes" id="UP001500133"/>
    </source>
</evidence>
<sequence length="154" mass="17644">MRYNQVRDLIAWAADFHARMARQFSDKAKAAQSERLTMALNYLAEEELRMKTGLEEVLAEASGHEKVLNTWFDNPADFPQPPELERLAQYATYDSIDAAMQAATEAHKALQKLYEYRAKKAVIPAEEEFFGALAEGHEAEVRRIVSQFEEFDDI</sequence>
<comment type="caution">
    <text evidence="1">The sequence shown here is derived from an EMBL/GenBank/DDBJ whole genome shotgun (WGS) entry which is preliminary data.</text>
</comment>
<dbReference type="Proteomes" id="UP001500133">
    <property type="component" value="Unassembled WGS sequence"/>
</dbReference>